<dbReference type="SUPFAM" id="SSF103657">
    <property type="entry name" value="BAR/IMD domain-like"/>
    <property type="match status" value="1"/>
</dbReference>
<evidence type="ECO:0000313" key="4">
    <source>
        <dbReference type="Proteomes" id="UP000054047"/>
    </source>
</evidence>
<dbReference type="GO" id="GO:0032956">
    <property type="term" value="P:regulation of actin cytoskeleton organization"/>
    <property type="evidence" value="ECO:0007669"/>
    <property type="project" value="TreeGrafter"/>
</dbReference>
<dbReference type="GO" id="GO:0035020">
    <property type="term" value="P:regulation of Rac protein signal transduction"/>
    <property type="evidence" value="ECO:0007669"/>
    <property type="project" value="TreeGrafter"/>
</dbReference>
<sequence length="138" mass="15570">VDIAKKALEKADSTSSNIPQLQDTLDAAQLKLENQKDNTITDVYSLAAKEQEIAKVFTALLEEQLEYHRVAMRTLEMVLPEIRRDIEHVMIGLNPDNARPRPVFGVDLTEHLRHTQGRVAVVLEKCCSMLRASGFTEK</sequence>
<dbReference type="PANTHER" id="PTHR14130:SF14">
    <property type="entry name" value="RHO GTPASE-ACTIVATING PROTEIN 92B"/>
    <property type="match status" value="1"/>
</dbReference>
<feature type="non-terminal residue" evidence="3">
    <location>
        <position position="138"/>
    </location>
</feature>
<dbReference type="GO" id="GO:0005737">
    <property type="term" value="C:cytoplasm"/>
    <property type="evidence" value="ECO:0007669"/>
    <property type="project" value="InterPro"/>
</dbReference>
<proteinExistence type="predicted"/>
<reference evidence="3 4" key="1">
    <citation type="submission" date="2013-12" db="EMBL/GenBank/DDBJ databases">
        <title>Draft genome of the parsitic nematode Ancylostoma duodenale.</title>
        <authorList>
            <person name="Mitreva M."/>
        </authorList>
    </citation>
    <scope>NUCLEOTIDE SEQUENCE [LARGE SCALE GENOMIC DNA]</scope>
    <source>
        <strain evidence="3 4">Zhejiang</strain>
    </source>
</reference>
<name>A0A0C2F651_9BILA</name>
<dbReference type="InterPro" id="IPR027267">
    <property type="entry name" value="AH/BAR_dom_sf"/>
</dbReference>
<dbReference type="Pfam" id="PF03114">
    <property type="entry name" value="BAR"/>
    <property type="match status" value="1"/>
</dbReference>
<evidence type="ECO:0000256" key="1">
    <source>
        <dbReference type="ARBA" id="ARBA00022468"/>
    </source>
</evidence>
<gene>
    <name evidence="3" type="ORF">ANCDUO_27546</name>
</gene>
<evidence type="ECO:0000259" key="2">
    <source>
        <dbReference type="Pfam" id="PF03114"/>
    </source>
</evidence>
<keyword evidence="4" id="KW-1185">Reference proteome</keyword>
<accession>A0A0C2F651</accession>
<dbReference type="GO" id="GO:0005096">
    <property type="term" value="F:GTPase activator activity"/>
    <property type="evidence" value="ECO:0007669"/>
    <property type="project" value="UniProtKB-KW"/>
</dbReference>
<protein>
    <recommendedName>
        <fullName evidence="2">BAR domain-containing protein</fullName>
    </recommendedName>
</protein>
<dbReference type="OrthoDB" id="19923at2759"/>
<keyword evidence="1" id="KW-0343">GTPase activation</keyword>
<dbReference type="AlphaFoldDB" id="A0A0C2F651"/>
<organism evidence="3 4">
    <name type="scientific">Ancylostoma duodenale</name>
    <dbReference type="NCBI Taxonomy" id="51022"/>
    <lineage>
        <taxon>Eukaryota</taxon>
        <taxon>Metazoa</taxon>
        <taxon>Ecdysozoa</taxon>
        <taxon>Nematoda</taxon>
        <taxon>Chromadorea</taxon>
        <taxon>Rhabditida</taxon>
        <taxon>Rhabditina</taxon>
        <taxon>Rhabditomorpha</taxon>
        <taxon>Strongyloidea</taxon>
        <taxon>Ancylostomatidae</taxon>
        <taxon>Ancylostomatinae</taxon>
        <taxon>Ancylostoma</taxon>
    </lineage>
</organism>
<dbReference type="InterPro" id="IPR047165">
    <property type="entry name" value="RHG17/44/SH3BP1-like"/>
</dbReference>
<dbReference type="InterPro" id="IPR004148">
    <property type="entry name" value="BAR_dom"/>
</dbReference>
<dbReference type="EMBL" id="KN795652">
    <property type="protein sequence ID" value="KIH42469.1"/>
    <property type="molecule type" value="Genomic_DNA"/>
</dbReference>
<feature type="domain" description="BAR" evidence="2">
    <location>
        <begin position="2"/>
        <end position="82"/>
    </location>
</feature>
<evidence type="ECO:0000313" key="3">
    <source>
        <dbReference type="EMBL" id="KIH42469.1"/>
    </source>
</evidence>
<dbReference type="Proteomes" id="UP000054047">
    <property type="component" value="Unassembled WGS sequence"/>
</dbReference>
<dbReference type="Gene3D" id="1.20.1270.60">
    <property type="entry name" value="Arfaptin homology (AH) domain/BAR domain"/>
    <property type="match status" value="1"/>
</dbReference>
<dbReference type="PANTHER" id="PTHR14130">
    <property type="entry name" value="3BP-1 RELATED RHOGAP"/>
    <property type="match status" value="1"/>
</dbReference>
<feature type="non-terminal residue" evidence="3">
    <location>
        <position position="1"/>
    </location>
</feature>